<evidence type="ECO:0000259" key="3">
    <source>
        <dbReference type="SMART" id="SM00560"/>
    </source>
</evidence>
<gene>
    <name evidence="4" type="ORF">GCM10011575_34790</name>
</gene>
<keyword evidence="2" id="KW-1015">Disulfide bond</keyword>
<keyword evidence="1" id="KW-0732">Signal</keyword>
<evidence type="ECO:0000313" key="5">
    <source>
        <dbReference type="Proteomes" id="UP000613840"/>
    </source>
</evidence>
<reference evidence="4" key="2">
    <citation type="submission" date="2020-09" db="EMBL/GenBank/DDBJ databases">
        <authorList>
            <person name="Sun Q."/>
            <person name="Zhou Y."/>
        </authorList>
    </citation>
    <scope>NUCLEOTIDE SEQUENCE</scope>
    <source>
        <strain evidence="4">CGMCC 4.7306</strain>
    </source>
</reference>
<dbReference type="Pfam" id="PF13385">
    <property type="entry name" value="Laminin_G_3"/>
    <property type="match status" value="1"/>
</dbReference>
<dbReference type="InterPro" id="IPR013320">
    <property type="entry name" value="ConA-like_dom_sf"/>
</dbReference>
<protein>
    <recommendedName>
        <fullName evidence="3">LamG-like jellyroll fold domain-containing protein</fullName>
    </recommendedName>
</protein>
<dbReference type="SMART" id="SM00560">
    <property type="entry name" value="LamGL"/>
    <property type="match status" value="1"/>
</dbReference>
<dbReference type="AlphaFoldDB" id="A0A917SD58"/>
<evidence type="ECO:0000256" key="1">
    <source>
        <dbReference type="ARBA" id="ARBA00022729"/>
    </source>
</evidence>
<dbReference type="Gene3D" id="2.60.120.200">
    <property type="match status" value="1"/>
</dbReference>
<accession>A0A917SD58</accession>
<reference evidence="4" key="1">
    <citation type="journal article" date="2014" name="Int. J. Syst. Evol. Microbiol.">
        <title>Complete genome sequence of Corynebacterium casei LMG S-19264T (=DSM 44701T), isolated from a smear-ripened cheese.</title>
        <authorList>
            <consortium name="US DOE Joint Genome Institute (JGI-PGF)"/>
            <person name="Walter F."/>
            <person name="Albersmeier A."/>
            <person name="Kalinowski J."/>
            <person name="Ruckert C."/>
        </authorList>
    </citation>
    <scope>NUCLEOTIDE SEQUENCE</scope>
    <source>
        <strain evidence="4">CGMCC 4.7306</strain>
    </source>
</reference>
<dbReference type="Gene3D" id="3.30.1380.10">
    <property type="match status" value="1"/>
</dbReference>
<evidence type="ECO:0000313" key="4">
    <source>
        <dbReference type="EMBL" id="GGL73482.1"/>
    </source>
</evidence>
<dbReference type="InterPro" id="IPR009045">
    <property type="entry name" value="Zn_M74/Hedgehog-like"/>
</dbReference>
<organism evidence="4 5">
    <name type="scientific">Microlunatus endophyticus</name>
    <dbReference type="NCBI Taxonomy" id="1716077"/>
    <lineage>
        <taxon>Bacteria</taxon>
        <taxon>Bacillati</taxon>
        <taxon>Actinomycetota</taxon>
        <taxon>Actinomycetes</taxon>
        <taxon>Propionibacteriales</taxon>
        <taxon>Propionibacteriaceae</taxon>
        <taxon>Microlunatus</taxon>
    </lineage>
</organism>
<keyword evidence="5" id="KW-1185">Reference proteome</keyword>
<proteinExistence type="predicted"/>
<dbReference type="SUPFAM" id="SSF49899">
    <property type="entry name" value="Concanavalin A-like lectins/glucanases"/>
    <property type="match status" value="1"/>
</dbReference>
<dbReference type="EMBL" id="BMMZ01000009">
    <property type="protein sequence ID" value="GGL73482.1"/>
    <property type="molecule type" value="Genomic_DNA"/>
</dbReference>
<dbReference type="InterPro" id="IPR006558">
    <property type="entry name" value="LamG-like"/>
</dbReference>
<feature type="domain" description="LamG-like jellyroll fold" evidence="3">
    <location>
        <begin position="268"/>
        <end position="403"/>
    </location>
</feature>
<evidence type="ECO:0000256" key="2">
    <source>
        <dbReference type="ARBA" id="ARBA00023157"/>
    </source>
</evidence>
<dbReference type="Proteomes" id="UP000613840">
    <property type="component" value="Unassembled WGS sequence"/>
</dbReference>
<comment type="caution">
    <text evidence="4">The sequence shown here is derived from an EMBL/GenBank/DDBJ whole genome shotgun (WGS) entry which is preliminary data.</text>
</comment>
<sequence>MTAQPAVATMAARLTAPFGRGADLIILGLAAGSTADKIAVGPYDAGLLEHRARFGQDPVTTYALEAVADVSPLTTVTAQWASPAATTSITLDDGLAPGDGVALPLPGGADTSTRLVALQESPPRPNPVPAVTRYRVTALLGTIARLLWAMARESDRIRALRPVLADQRTTAGATGAGLDLIGADLYVPRFPPMPYAVDDDTIALYHLDDPAAALDAVDGFPGHAAHPGVPAAGAALGSVGRYGGGLWLAAGGSVSIASSTDFDIGGTDGFTVECFVRPDQTTTVGPIVSRTGTTSTGWELSVGGIAPDPPLAVRGVLRDGTTEVEVVCGATLPTSRFSHLALVLDRGVGLVRLFVDGAEVAHADAAGLGAIGNPDPVLLGSTTGGYAGWLDEVRISNIARSDFSPALGEADDHYRRRLALFRRWLLPTPQTVQDQLNALVPVLAGVTNPFLVTDADEPIVRGRHLVRVWPASVLRGAHIDRDGRTDTTPAQLWSDDVDSFDPALCGHHHNPSIVYDAPRPDPKRDLALLPPDPSLLQPPVAAALDALVTALAADGIGNVLHVVSGFDQAAPDDRRSARGVVLRLAAATSERLAALAHRAGFDFVEHAHDGSVYAACAPGRQLLLGPAGATADLLAGQPVTIAEGESATFTFAQTSTTYTQTAPDLTVEVDWFSVDGAVGRVDLAPPPAIPPAPPVQNQQVVTGVAAGQVLVSVDLLRNGHVQTAGVQVVVEPAPLADGQTIAADGTRSITTADLEPPEPVFDPSYLATLADPLVTITAGVSDRMQSAILDLLESLIADLHADGHDGLQLTGGYVADTGAPTLVGRGRQVRVRHTSIGNDALAVRAHRSGFGYVGRADPDVVLAAELADLARITGPDTVEVGGTQILTVSPEPTDVSPTTRLGWSSGQLLTADDSGIALGAVPPADPDSPQIQLRGIAPGISWVQATLREVDAVGPFSFTVDLAPALAGARLPLDDYYLVMNALHTLCPIGVEIRTDKIRAAVVELGLSGAAVDPSFTYPLFRLHRAAATIRKEPTDG</sequence>
<name>A0A917SD58_9ACTN</name>
<dbReference type="RefSeq" id="WP_188896640.1">
    <property type="nucleotide sequence ID" value="NZ_BMMZ01000009.1"/>
</dbReference>